<organism evidence="1">
    <name type="scientific">marine metagenome</name>
    <dbReference type="NCBI Taxonomy" id="408172"/>
    <lineage>
        <taxon>unclassified sequences</taxon>
        <taxon>metagenomes</taxon>
        <taxon>ecological metagenomes</taxon>
    </lineage>
</organism>
<sequence>MPEHLKMATQAVEYAVKQGEIIVFTDRDIVMKYLPTEAAKNHLKIKIEFEGDSAWKITISKNNKRKG</sequence>
<evidence type="ECO:0000313" key="1">
    <source>
        <dbReference type="EMBL" id="SVC76230.1"/>
    </source>
</evidence>
<proteinExistence type="predicted"/>
<accession>A0A382PTV3</accession>
<dbReference type="EMBL" id="UINC01109419">
    <property type="protein sequence ID" value="SVC76230.1"/>
    <property type="molecule type" value="Genomic_DNA"/>
</dbReference>
<name>A0A382PTV3_9ZZZZ</name>
<reference evidence="1" key="1">
    <citation type="submission" date="2018-05" db="EMBL/GenBank/DDBJ databases">
        <authorList>
            <person name="Lanie J.A."/>
            <person name="Ng W.-L."/>
            <person name="Kazmierczak K.M."/>
            <person name="Andrzejewski T.M."/>
            <person name="Davidsen T.M."/>
            <person name="Wayne K.J."/>
            <person name="Tettelin H."/>
            <person name="Glass J.I."/>
            <person name="Rusch D."/>
            <person name="Podicherti R."/>
            <person name="Tsui H.-C.T."/>
            <person name="Winkler M.E."/>
        </authorList>
    </citation>
    <scope>NUCLEOTIDE SEQUENCE</scope>
</reference>
<dbReference type="AlphaFoldDB" id="A0A382PTV3"/>
<gene>
    <name evidence="1" type="ORF">METZ01_LOCUS329084</name>
</gene>
<protein>
    <submittedName>
        <fullName evidence="1">Uncharacterized protein</fullName>
    </submittedName>
</protein>